<dbReference type="PANTHER" id="PTHR22803">
    <property type="entry name" value="MANNOSE, PHOSPHOLIPASE, LECTIN RECEPTOR RELATED"/>
    <property type="match status" value="1"/>
</dbReference>
<evidence type="ECO:0000313" key="5">
    <source>
        <dbReference type="Proteomes" id="UP001175271"/>
    </source>
</evidence>
<dbReference type="Proteomes" id="UP001175271">
    <property type="component" value="Unassembled WGS sequence"/>
</dbReference>
<organism evidence="4 5">
    <name type="scientific">Steinernema hermaphroditum</name>
    <dbReference type="NCBI Taxonomy" id="289476"/>
    <lineage>
        <taxon>Eukaryota</taxon>
        <taxon>Metazoa</taxon>
        <taxon>Ecdysozoa</taxon>
        <taxon>Nematoda</taxon>
        <taxon>Chromadorea</taxon>
        <taxon>Rhabditida</taxon>
        <taxon>Tylenchina</taxon>
        <taxon>Panagrolaimomorpha</taxon>
        <taxon>Strongyloidoidea</taxon>
        <taxon>Steinernematidae</taxon>
        <taxon>Steinernema</taxon>
    </lineage>
</organism>
<dbReference type="InterPro" id="IPR001304">
    <property type="entry name" value="C-type_lectin-like"/>
</dbReference>
<feature type="region of interest" description="Disordered" evidence="1">
    <location>
        <begin position="49"/>
        <end position="69"/>
    </location>
</feature>
<evidence type="ECO:0000259" key="3">
    <source>
        <dbReference type="PROSITE" id="PS50041"/>
    </source>
</evidence>
<feature type="chain" id="PRO_5041201867" description="C-type lectin domain-containing protein" evidence="2">
    <location>
        <begin position="16"/>
        <end position="392"/>
    </location>
</feature>
<feature type="signal peptide" evidence="2">
    <location>
        <begin position="1"/>
        <end position="15"/>
    </location>
</feature>
<evidence type="ECO:0000256" key="1">
    <source>
        <dbReference type="SAM" id="MobiDB-lite"/>
    </source>
</evidence>
<dbReference type="InterPro" id="IPR016186">
    <property type="entry name" value="C-type_lectin-like/link_sf"/>
</dbReference>
<protein>
    <recommendedName>
        <fullName evidence="3">C-type lectin domain-containing protein</fullName>
    </recommendedName>
</protein>
<dbReference type="InterPro" id="IPR050111">
    <property type="entry name" value="C-type_lectin/snaclec_domain"/>
</dbReference>
<feature type="domain" description="C-type lectin" evidence="3">
    <location>
        <begin position="113"/>
        <end position="212"/>
    </location>
</feature>
<dbReference type="InterPro" id="IPR016187">
    <property type="entry name" value="CTDL_fold"/>
</dbReference>
<sequence length="392" mass="45163">MKWFLALLFVATVFGDHFDDPYYDPLEDCTVTTNKQLCEDFLRRRYGNSGAPNSATTRSYRDNSNPTTTRSPGFSLEWIAAKINKESTESCAFLPFTKVDELKCPEGWALFPETNYCYKAVARTPYDKAEEACRKHSSLLVLPHSDVENYFVSHLAEEDSWLGFQFGGDFFNIKTSDGCPFDYNNMNQPHIQMQCFQPFMGTDGTWNHTTCQTFNHFEKMAVCKRVPFSTAQKPPCMQAPSSREGTCQLKCKKNWRRFRNHCFLALGEPYKRSGPHQRYDPEKECQRAGGRLASVLSKDENEFIVKLAAEIDVTKRVFLGAEYRDNQFRWKDGCPFSYTNWLPNEPNKYTGQDEHCVEIPHLDKGQWNDNLCNDDASQYSIPVCKALPHVVF</sequence>
<comment type="caution">
    <text evidence="4">The sequence shown here is derived from an EMBL/GenBank/DDBJ whole genome shotgun (WGS) entry which is preliminary data.</text>
</comment>
<dbReference type="Pfam" id="PF00059">
    <property type="entry name" value="Lectin_C"/>
    <property type="match status" value="2"/>
</dbReference>
<dbReference type="EMBL" id="JAUCMV010000001">
    <property type="protein sequence ID" value="KAK0423505.1"/>
    <property type="molecule type" value="Genomic_DNA"/>
</dbReference>
<gene>
    <name evidence="4" type="ORF">QR680_008178</name>
</gene>
<proteinExistence type="predicted"/>
<dbReference type="Gene3D" id="3.10.100.10">
    <property type="entry name" value="Mannose-Binding Protein A, subunit A"/>
    <property type="match status" value="2"/>
</dbReference>
<accession>A0AA39IFP1</accession>
<name>A0AA39IFP1_9BILA</name>
<dbReference type="AlphaFoldDB" id="A0AA39IFP1"/>
<feature type="compositionally biased region" description="Polar residues" evidence="1">
    <location>
        <begin position="50"/>
        <end position="69"/>
    </location>
</feature>
<feature type="domain" description="C-type lectin" evidence="3">
    <location>
        <begin position="258"/>
        <end position="373"/>
    </location>
</feature>
<dbReference type="SUPFAM" id="SSF56436">
    <property type="entry name" value="C-type lectin-like"/>
    <property type="match status" value="2"/>
</dbReference>
<dbReference type="PROSITE" id="PS50041">
    <property type="entry name" value="C_TYPE_LECTIN_2"/>
    <property type="match status" value="2"/>
</dbReference>
<keyword evidence="5" id="KW-1185">Reference proteome</keyword>
<evidence type="ECO:0000256" key="2">
    <source>
        <dbReference type="SAM" id="SignalP"/>
    </source>
</evidence>
<dbReference type="SMART" id="SM00034">
    <property type="entry name" value="CLECT"/>
    <property type="match status" value="2"/>
</dbReference>
<reference evidence="4" key="1">
    <citation type="submission" date="2023-06" db="EMBL/GenBank/DDBJ databases">
        <title>Genomic analysis of the entomopathogenic nematode Steinernema hermaphroditum.</title>
        <authorList>
            <person name="Schwarz E.M."/>
            <person name="Heppert J.K."/>
            <person name="Baniya A."/>
            <person name="Schwartz H.T."/>
            <person name="Tan C.-H."/>
            <person name="Antoshechkin I."/>
            <person name="Sternberg P.W."/>
            <person name="Goodrich-Blair H."/>
            <person name="Dillman A.R."/>
        </authorList>
    </citation>
    <scope>NUCLEOTIDE SEQUENCE</scope>
    <source>
        <strain evidence="4">PS9179</strain>
        <tissue evidence="4">Whole animal</tissue>
    </source>
</reference>
<keyword evidence="2" id="KW-0732">Signal</keyword>
<evidence type="ECO:0000313" key="4">
    <source>
        <dbReference type="EMBL" id="KAK0423505.1"/>
    </source>
</evidence>